<proteinExistence type="inferred from homology"/>
<dbReference type="PANTHER" id="PTHR36842">
    <property type="entry name" value="PROTEIN TOLB HOMOLOG"/>
    <property type="match status" value="1"/>
</dbReference>
<keyword evidence="2" id="KW-0732">Signal</keyword>
<reference evidence="3 4" key="1">
    <citation type="submission" date="2016-11" db="EMBL/GenBank/DDBJ databases">
        <title>Study of marine rhodopsin-containing bacteria.</title>
        <authorList>
            <person name="Yoshizawa S."/>
            <person name="Kumagai Y."/>
            <person name="Kogure K."/>
        </authorList>
    </citation>
    <scope>NUCLEOTIDE SEQUENCE [LARGE SCALE GENOMIC DNA]</scope>
    <source>
        <strain evidence="3 4">SAORIC-28</strain>
    </source>
</reference>
<dbReference type="Pfam" id="PF07676">
    <property type="entry name" value="PD40"/>
    <property type="match status" value="1"/>
</dbReference>
<accession>A0A271IUS2</accession>
<dbReference type="RefSeq" id="WP_095508627.1">
    <property type="nucleotide sequence ID" value="NZ_MQWD01000001.1"/>
</dbReference>
<evidence type="ECO:0000313" key="4">
    <source>
        <dbReference type="Proteomes" id="UP000216339"/>
    </source>
</evidence>
<dbReference type="Proteomes" id="UP000216339">
    <property type="component" value="Unassembled WGS sequence"/>
</dbReference>
<feature type="chain" id="PRO_5012312177" evidence="2">
    <location>
        <begin position="21"/>
        <end position="802"/>
    </location>
</feature>
<dbReference type="OrthoDB" id="9815657at2"/>
<evidence type="ECO:0000313" key="3">
    <source>
        <dbReference type="EMBL" id="PAP75001.1"/>
    </source>
</evidence>
<dbReference type="SUPFAM" id="SSF82171">
    <property type="entry name" value="DPP6 N-terminal domain-like"/>
    <property type="match status" value="1"/>
</dbReference>
<comment type="similarity">
    <text evidence="1">Belongs to the TolB family.</text>
</comment>
<keyword evidence="4" id="KW-1185">Reference proteome</keyword>
<name>A0A271IUS2_9BACT</name>
<gene>
    <name evidence="3" type="ORF">BSZ37_00315</name>
</gene>
<dbReference type="InterPro" id="IPR011042">
    <property type="entry name" value="6-blade_b-propeller_TolB-like"/>
</dbReference>
<dbReference type="Gene3D" id="2.120.10.30">
    <property type="entry name" value="TolB, C-terminal domain"/>
    <property type="match status" value="1"/>
</dbReference>
<dbReference type="Gene3D" id="3.20.20.140">
    <property type="entry name" value="Metal-dependent hydrolases"/>
    <property type="match status" value="1"/>
</dbReference>
<dbReference type="AlphaFoldDB" id="A0A271IUS2"/>
<organism evidence="3 4">
    <name type="scientific">Rubrivirga marina</name>
    <dbReference type="NCBI Taxonomy" id="1196024"/>
    <lineage>
        <taxon>Bacteria</taxon>
        <taxon>Pseudomonadati</taxon>
        <taxon>Rhodothermota</taxon>
        <taxon>Rhodothermia</taxon>
        <taxon>Rhodothermales</taxon>
        <taxon>Rubricoccaceae</taxon>
        <taxon>Rubrivirga</taxon>
    </lineage>
</organism>
<dbReference type="PANTHER" id="PTHR36842:SF1">
    <property type="entry name" value="PROTEIN TOLB"/>
    <property type="match status" value="1"/>
</dbReference>
<evidence type="ECO:0000256" key="1">
    <source>
        <dbReference type="ARBA" id="ARBA00009820"/>
    </source>
</evidence>
<comment type="caution">
    <text evidence="3">The sequence shown here is derived from an EMBL/GenBank/DDBJ whole genome shotgun (WGS) entry which is preliminary data.</text>
</comment>
<dbReference type="NCBIfam" id="NF038032">
    <property type="entry name" value="CehA_McbA_metalo"/>
    <property type="match status" value="1"/>
</dbReference>
<evidence type="ECO:0000256" key="2">
    <source>
        <dbReference type="SAM" id="SignalP"/>
    </source>
</evidence>
<feature type="signal peptide" evidence="2">
    <location>
        <begin position="1"/>
        <end position="20"/>
    </location>
</feature>
<sequence>MPRLLLLAAAAVALAAPARAQWTNRYPAVPIYSHHVYLEGYELPTSAAGPTDPAPSPDGRSVAVAARGWLWLVDLDTRRARRITAGPAVDARPAWSPDGRQLAFVRDRSDETEIVVLDVEGGAERVVASAPGLELDPAFTTDGRGLLYSAAHDDGIGLRRLDLQTGAVEVVSDALGLALAARPHPDGEHVLYLAKLGADELRLRSLETGEEETLHSGRILSQTRPALAPDGQTVALPLPLDDGWELVLMDVDDPVPTIRLTSGAAPPLAPAFSADGRNVYYAQADADERFRLMRIPAEGGMPEEVAVEAWDWGIEVGTVTVRTTIDGAPAPARLALTTADGHPLFPDGQAWFDGQNGVVYTTSPGTLTVRAPAGGVRVAAVQGLATPLVTAEATVPAAGDVTVDLALEPVWDADGWLAADHHFHLNYGGPYGLDPADLGPLLAAEALDVATPLVANLHNRYIDDEVWGDDATDARPYRAFGQEVRSHFFGHVGLVGIDSLFHPWIWGPGYEVFGDDDRENATVTAWARAQGGVATYVHPVGVRDPFATGAGRSVPVELVADGALGELDALEVVCLWTDDVGTAELWYRLLNLGHAVLPMAGSDVMSNFYRTMAPGATRIYVAAGEDASYADYLDALKAGKSVVTTGPFLDVRISGAAPGGVIDGGRAEWTVELASAGPVERVEVVVNGEVVETMPGLAEPGRRSLSGEVTLPAGGWVAVRAVGDEPQGWPSMAAYPFAHTGPVWIGAVGSTDPAAERAAARDLLRVLDASEARFEAAYQGVEAPRLRDRFARARLALEAVAE</sequence>
<protein>
    <submittedName>
        <fullName evidence="3">Uncharacterized protein</fullName>
    </submittedName>
</protein>
<dbReference type="EMBL" id="MQWD01000001">
    <property type="protein sequence ID" value="PAP75001.1"/>
    <property type="molecule type" value="Genomic_DNA"/>
</dbReference>
<dbReference type="InterPro" id="IPR011659">
    <property type="entry name" value="WD40"/>
</dbReference>